<accession>B9TBN2</accession>
<feature type="compositionally biased region" description="Pro residues" evidence="1">
    <location>
        <begin position="51"/>
        <end position="65"/>
    </location>
</feature>
<dbReference type="AlphaFoldDB" id="B9TBN2"/>
<dbReference type="InParanoid" id="B9TBN2"/>
<feature type="region of interest" description="Disordered" evidence="1">
    <location>
        <begin position="51"/>
        <end position="97"/>
    </location>
</feature>
<sequence>MSASASPLGAPSTLACYETPCPTIFLPRFPRFRTLNWPAWAPRPARICAPPPAAPWKKPPPAARPRPPRRCPPKRAVATAPNPPASATGSARAWRWTSSPVAPSRRVPALGLRLARGRLLGRRFGRRSGLRSLRGLFGGGNDGRNGRLGQQVANLGEQLFFRRRGGRRRGGRFGGVGAADLVDQLDQQEHHGRDDEELDQGVDEGAVLDSDLLDRLGGRILRPQHPFQLGEVQAAGQQADGRHDHLVDQALDDAVEGRADDHADGQVDDVAAGDELAKFLDDAHAQNPSWLTGTPKG</sequence>
<dbReference type="Proteomes" id="UP000008311">
    <property type="component" value="Unassembled WGS sequence"/>
</dbReference>
<gene>
    <name evidence="2" type="ORF">RCOM_0120020</name>
</gene>
<evidence type="ECO:0000256" key="1">
    <source>
        <dbReference type="SAM" id="MobiDB-lite"/>
    </source>
</evidence>
<evidence type="ECO:0000313" key="2">
    <source>
        <dbReference type="EMBL" id="EEF26732.1"/>
    </source>
</evidence>
<evidence type="ECO:0000313" key="3">
    <source>
        <dbReference type="Proteomes" id="UP000008311"/>
    </source>
</evidence>
<dbReference type="EMBL" id="EQ976620">
    <property type="protein sequence ID" value="EEF26732.1"/>
    <property type="molecule type" value="Genomic_DNA"/>
</dbReference>
<name>B9TBN2_RICCO</name>
<proteinExistence type="predicted"/>
<protein>
    <submittedName>
        <fullName evidence="2">Uncharacterized protein</fullName>
    </submittedName>
</protein>
<organism evidence="2 3">
    <name type="scientific">Ricinus communis</name>
    <name type="common">Castor bean</name>
    <dbReference type="NCBI Taxonomy" id="3988"/>
    <lineage>
        <taxon>Eukaryota</taxon>
        <taxon>Viridiplantae</taxon>
        <taxon>Streptophyta</taxon>
        <taxon>Embryophyta</taxon>
        <taxon>Tracheophyta</taxon>
        <taxon>Spermatophyta</taxon>
        <taxon>Magnoliopsida</taxon>
        <taxon>eudicotyledons</taxon>
        <taxon>Gunneridae</taxon>
        <taxon>Pentapetalae</taxon>
        <taxon>rosids</taxon>
        <taxon>fabids</taxon>
        <taxon>Malpighiales</taxon>
        <taxon>Euphorbiaceae</taxon>
        <taxon>Acalyphoideae</taxon>
        <taxon>Acalypheae</taxon>
        <taxon>Ricinus</taxon>
    </lineage>
</organism>
<reference evidence="3" key="1">
    <citation type="journal article" date="2010" name="Nat. Biotechnol.">
        <title>Draft genome sequence of the oilseed species Ricinus communis.</title>
        <authorList>
            <person name="Chan A.P."/>
            <person name="Crabtree J."/>
            <person name="Zhao Q."/>
            <person name="Lorenzi H."/>
            <person name="Orvis J."/>
            <person name="Puiu D."/>
            <person name="Melake-Berhan A."/>
            <person name="Jones K.M."/>
            <person name="Redman J."/>
            <person name="Chen G."/>
            <person name="Cahoon E.B."/>
            <person name="Gedil M."/>
            <person name="Stanke M."/>
            <person name="Haas B.J."/>
            <person name="Wortman J.R."/>
            <person name="Fraser-Liggett C.M."/>
            <person name="Ravel J."/>
            <person name="Rabinowicz P.D."/>
        </authorList>
    </citation>
    <scope>NUCLEOTIDE SEQUENCE [LARGE SCALE GENOMIC DNA]</scope>
    <source>
        <strain evidence="3">cv. Hale</strain>
    </source>
</reference>
<keyword evidence="3" id="KW-1185">Reference proteome</keyword>